<proteinExistence type="inferred from homology"/>
<dbReference type="PANTHER" id="PTHR11101:SF89">
    <property type="entry name" value="PHOSPHATE TRANSPORTER"/>
    <property type="match status" value="1"/>
</dbReference>
<feature type="transmembrane region" description="Helical" evidence="7">
    <location>
        <begin position="26"/>
        <end position="44"/>
    </location>
</feature>
<comment type="function">
    <text evidence="7">Sodium-phosphate symporter.</text>
</comment>
<dbReference type="GO" id="GO:0016020">
    <property type="term" value="C:membrane"/>
    <property type="evidence" value="ECO:0007669"/>
    <property type="project" value="UniProtKB-SubCell"/>
</dbReference>
<evidence type="ECO:0000256" key="1">
    <source>
        <dbReference type="ARBA" id="ARBA00004141"/>
    </source>
</evidence>
<gene>
    <name evidence="9" type="ORF">ACH5RR_018231</name>
</gene>
<feature type="transmembrane region" description="Helical" evidence="7">
    <location>
        <begin position="102"/>
        <end position="124"/>
    </location>
</feature>
<dbReference type="EMBL" id="JBJUIK010000008">
    <property type="protein sequence ID" value="KAL3520082.1"/>
    <property type="molecule type" value="Genomic_DNA"/>
</dbReference>
<comment type="similarity">
    <text evidence="7">Belongs to the inorganic phosphate transporter (PiT) (TC 2.A.20) family.</text>
</comment>
<dbReference type="InterPro" id="IPR001204">
    <property type="entry name" value="Phos_transporter"/>
</dbReference>
<keyword evidence="2 7" id="KW-0813">Transport</keyword>
<dbReference type="PANTHER" id="PTHR11101">
    <property type="entry name" value="PHOSPHATE TRANSPORTER"/>
    <property type="match status" value="1"/>
</dbReference>
<name>A0ABD2ZPK4_9GENT</name>
<evidence type="ECO:0000256" key="2">
    <source>
        <dbReference type="ARBA" id="ARBA00022448"/>
    </source>
</evidence>
<feature type="transmembrane region" description="Helical" evidence="7">
    <location>
        <begin position="166"/>
        <end position="189"/>
    </location>
</feature>
<feature type="compositionally biased region" description="Polar residues" evidence="8">
    <location>
        <begin position="332"/>
        <end position="345"/>
    </location>
</feature>
<feature type="region of interest" description="Disordered" evidence="8">
    <location>
        <begin position="329"/>
        <end position="350"/>
    </location>
</feature>
<organism evidence="9 10">
    <name type="scientific">Cinchona calisaya</name>
    <dbReference type="NCBI Taxonomy" id="153742"/>
    <lineage>
        <taxon>Eukaryota</taxon>
        <taxon>Viridiplantae</taxon>
        <taxon>Streptophyta</taxon>
        <taxon>Embryophyta</taxon>
        <taxon>Tracheophyta</taxon>
        <taxon>Spermatophyta</taxon>
        <taxon>Magnoliopsida</taxon>
        <taxon>eudicotyledons</taxon>
        <taxon>Gunneridae</taxon>
        <taxon>Pentapetalae</taxon>
        <taxon>asterids</taxon>
        <taxon>lamiids</taxon>
        <taxon>Gentianales</taxon>
        <taxon>Rubiaceae</taxon>
        <taxon>Cinchonoideae</taxon>
        <taxon>Cinchoneae</taxon>
        <taxon>Cinchona</taxon>
    </lineage>
</organism>
<dbReference type="GO" id="GO:0006817">
    <property type="term" value="P:phosphate ion transport"/>
    <property type="evidence" value="ECO:0007669"/>
    <property type="project" value="UniProtKB-KW"/>
</dbReference>
<evidence type="ECO:0000256" key="6">
    <source>
        <dbReference type="ARBA" id="ARBA00023136"/>
    </source>
</evidence>
<feature type="transmembrane region" description="Helical" evidence="7">
    <location>
        <begin position="210"/>
        <end position="231"/>
    </location>
</feature>
<evidence type="ECO:0000256" key="8">
    <source>
        <dbReference type="SAM" id="MobiDB-lite"/>
    </source>
</evidence>
<dbReference type="Proteomes" id="UP001630127">
    <property type="component" value="Unassembled WGS sequence"/>
</dbReference>
<sequence length="478" mass="53352">MLTNRKIIPVNVAVGVVGKWKETYQWIPIFSGIATFSLAFSAGANNLPTSFSLPLGSGWLTFLKAAIAAFVVYVPGTALASGGSFSILYFDFLKEGQPNEGFLMWSMVVVLITATLWLSIATYFELPVSSQQSTQGALLGTMLVSEGFGFIPLWNKNGYHNFNGGGILWIFLEWTIAAVVACAAAFLFFKILKVALLGHENAEKRILIFLPIYYGIAAGLLCFFIMCQVIPNFMVVNMWTIIIAVTLATLIGAVSSSFVAVPFVRTRINYVPHFKTIKKTKSMEQEGLENLDQTASDAKVEDDGKFEEMLRDFMQMRVLDTVYEEEERSWASPENTAASEHNPSNPELMIGSTPLRQLLESTPNQLVKPRNSQSIEKTTAGERVFYAITDSVKSILYPVIHYDRPTLIRHALAEKFDDMEDVFGFPLLLSSCIFALIQSANEVAPLMIPFRAILDVFKHNKVFRKWRRCGFFRGSVVD</sequence>
<keyword evidence="4 7" id="KW-0812">Transmembrane</keyword>
<keyword evidence="6 7" id="KW-0472">Membrane</keyword>
<keyword evidence="10" id="KW-1185">Reference proteome</keyword>
<evidence type="ECO:0000313" key="9">
    <source>
        <dbReference type="EMBL" id="KAL3520082.1"/>
    </source>
</evidence>
<keyword evidence="5 7" id="KW-1133">Transmembrane helix</keyword>
<feature type="transmembrane region" description="Helical" evidence="7">
    <location>
        <begin position="65"/>
        <end position="90"/>
    </location>
</feature>
<comment type="subcellular location">
    <subcellularLocation>
        <location evidence="1 7">Membrane</location>
        <topology evidence="1 7">Multi-pass membrane protein</topology>
    </subcellularLocation>
</comment>
<comment type="caution">
    <text evidence="9">The sequence shown here is derived from an EMBL/GenBank/DDBJ whole genome shotgun (WGS) entry which is preliminary data.</text>
</comment>
<feature type="transmembrane region" description="Helical" evidence="7">
    <location>
        <begin position="237"/>
        <end position="264"/>
    </location>
</feature>
<evidence type="ECO:0000256" key="7">
    <source>
        <dbReference type="RuleBase" id="RU363058"/>
    </source>
</evidence>
<reference evidence="9 10" key="1">
    <citation type="submission" date="2024-11" db="EMBL/GenBank/DDBJ databases">
        <title>A near-complete genome assembly of Cinchona calisaya.</title>
        <authorList>
            <person name="Lian D.C."/>
            <person name="Zhao X.W."/>
            <person name="Wei L."/>
        </authorList>
    </citation>
    <scope>NUCLEOTIDE SEQUENCE [LARGE SCALE GENOMIC DNA]</scope>
    <source>
        <tissue evidence="9">Nenye</tissue>
    </source>
</reference>
<protein>
    <recommendedName>
        <fullName evidence="7">Phosphate transporter</fullName>
    </recommendedName>
</protein>
<keyword evidence="3 7" id="KW-0592">Phosphate transport</keyword>
<evidence type="ECO:0000313" key="10">
    <source>
        <dbReference type="Proteomes" id="UP001630127"/>
    </source>
</evidence>
<accession>A0ABD2ZPK4</accession>
<dbReference type="AlphaFoldDB" id="A0ABD2ZPK4"/>
<dbReference type="Pfam" id="PF01384">
    <property type="entry name" value="PHO4"/>
    <property type="match status" value="1"/>
</dbReference>
<evidence type="ECO:0000256" key="5">
    <source>
        <dbReference type="ARBA" id="ARBA00022989"/>
    </source>
</evidence>
<evidence type="ECO:0000256" key="4">
    <source>
        <dbReference type="ARBA" id="ARBA00022692"/>
    </source>
</evidence>
<evidence type="ECO:0000256" key="3">
    <source>
        <dbReference type="ARBA" id="ARBA00022592"/>
    </source>
</evidence>